<comment type="caution">
    <text evidence="1">The sequence shown here is derived from an EMBL/GenBank/DDBJ whole genome shotgun (WGS) entry which is preliminary data.</text>
</comment>
<accession>M7CU64</accession>
<dbReference type="eggNOG" id="ENOG50311Z0">
    <property type="taxonomic scope" value="Bacteria"/>
</dbReference>
<organism evidence="1 2">
    <name type="scientific">Marinobacter santoriniensis NKSG1</name>
    <dbReference type="NCBI Taxonomy" id="1288826"/>
    <lineage>
        <taxon>Bacteria</taxon>
        <taxon>Pseudomonadati</taxon>
        <taxon>Pseudomonadota</taxon>
        <taxon>Gammaproteobacteria</taxon>
        <taxon>Pseudomonadales</taxon>
        <taxon>Marinobacteraceae</taxon>
        <taxon>Marinobacter</taxon>
    </lineage>
</organism>
<dbReference type="AlphaFoldDB" id="M7CU64"/>
<dbReference type="EMBL" id="APAT01000005">
    <property type="protein sequence ID" value="EMP57126.1"/>
    <property type="molecule type" value="Genomic_DNA"/>
</dbReference>
<protein>
    <submittedName>
        <fullName evidence="1">Uncharacterized protein</fullName>
    </submittedName>
</protein>
<reference evidence="1 2" key="1">
    <citation type="journal article" date="2013" name="Genome Announc.">
        <title>Genome Sequence of Hydrothermal Arsenic-Respiring Bacterium Marinobacter santoriniensis NKSG1T.</title>
        <authorList>
            <person name="Handley K.M."/>
            <person name="Upton M."/>
            <person name="Beatson S.A."/>
            <person name="Hery M."/>
            <person name="Lloyd J.R."/>
        </authorList>
    </citation>
    <scope>NUCLEOTIDE SEQUENCE [LARGE SCALE GENOMIC DNA]</scope>
    <source>
        <strain evidence="1 2">NKSG1</strain>
    </source>
</reference>
<gene>
    <name evidence="1" type="ORF">MSNKSG1_00848</name>
</gene>
<proteinExistence type="predicted"/>
<dbReference type="Proteomes" id="UP000011960">
    <property type="component" value="Unassembled WGS sequence"/>
</dbReference>
<evidence type="ECO:0000313" key="2">
    <source>
        <dbReference type="Proteomes" id="UP000011960"/>
    </source>
</evidence>
<evidence type="ECO:0000313" key="1">
    <source>
        <dbReference type="EMBL" id="EMP57126.1"/>
    </source>
</evidence>
<keyword evidence="2" id="KW-1185">Reference proteome</keyword>
<sequence>MHHITKPVTAKATALLLRLHFLAALWQCKNRFMEEFIKFEEIIEPDERHGLIDQLTGTRFTLESLYRTLDGIKLLDSVPEEIQSQFNVTKNLAIYTWYSYSLDPVAQLKTYILIEHALKLKFEKDNWPFPKLIKKAINRGWVKDSGFSHIEACPQDNTKYVRKMIEVLPSLRNSAAHGSNGLHQHAVGHIQICAEWINQIFSPDHDHNQVREAGA</sequence>
<name>M7CU64_9GAMM</name>